<sequence>MAFDISQQQQNTSGDQERMAARAGPCLGGDRVTAQGEQGSIAERVGVPGLSQHLVHFVGVAMIDMAAGDTTTCSAPNSPNGLHLFRFFMILVSHQP</sequence>
<feature type="compositionally biased region" description="Polar residues" evidence="1">
    <location>
        <begin position="1"/>
        <end position="14"/>
    </location>
</feature>
<protein>
    <submittedName>
        <fullName evidence="2">Uncharacterized protein</fullName>
    </submittedName>
</protein>
<name>A0A369XMQ7_9PROT</name>
<accession>A0A369XMQ7</accession>
<evidence type="ECO:0000313" key="2">
    <source>
        <dbReference type="EMBL" id="RDE48668.1"/>
    </source>
</evidence>
<dbReference type="AlphaFoldDB" id="A0A369XMQ7"/>
<feature type="region of interest" description="Disordered" evidence="1">
    <location>
        <begin position="1"/>
        <end position="35"/>
    </location>
</feature>
<evidence type="ECO:0000313" key="3">
    <source>
        <dbReference type="Proteomes" id="UP000253831"/>
    </source>
</evidence>
<proteinExistence type="predicted"/>
<comment type="caution">
    <text evidence="2">The sequence shown here is derived from an EMBL/GenBank/DDBJ whole genome shotgun (WGS) entry which is preliminary data.</text>
</comment>
<organism evidence="2 3">
    <name type="scientific">Candidatus Accumulibacter meliphilus</name>
    <dbReference type="NCBI Taxonomy" id="2211374"/>
    <lineage>
        <taxon>Bacteria</taxon>
        <taxon>Pseudomonadati</taxon>
        <taxon>Pseudomonadota</taxon>
        <taxon>Betaproteobacteria</taxon>
        <taxon>Candidatus Accumulibacter</taxon>
    </lineage>
</organism>
<gene>
    <name evidence="2" type="ORF">DVS81_20830</name>
</gene>
<dbReference type="EMBL" id="QPGA01000120">
    <property type="protein sequence ID" value="RDE48668.1"/>
    <property type="molecule type" value="Genomic_DNA"/>
</dbReference>
<dbReference type="Proteomes" id="UP000253831">
    <property type="component" value="Unassembled WGS sequence"/>
</dbReference>
<evidence type="ECO:0000256" key="1">
    <source>
        <dbReference type="SAM" id="MobiDB-lite"/>
    </source>
</evidence>
<reference evidence="2 3" key="1">
    <citation type="submission" date="2018-05" db="EMBL/GenBank/DDBJ databases">
        <title>Integrated omic analyses show evidence that a Ca. Accumulibacter phosphatis strain performs denitrification under micro-aerobic conditions.</title>
        <authorList>
            <person name="Camejo P.Y."/>
            <person name="Katherine M.D."/>
            <person name="Daniel N.R."/>
        </authorList>
    </citation>
    <scope>NUCLEOTIDE SEQUENCE [LARGE SCALE GENOMIC DNA]</scope>
    <source>
        <strain evidence="2">UW-LDO-IC</strain>
    </source>
</reference>